<dbReference type="EMBL" id="AP018929">
    <property type="protein sequence ID" value="BBG24983.1"/>
    <property type="molecule type" value="Genomic_DNA"/>
</dbReference>
<dbReference type="InterPro" id="IPR041165">
    <property type="entry name" value="Cas6_N_arch"/>
</dbReference>
<evidence type="ECO:0000259" key="5">
    <source>
        <dbReference type="Pfam" id="PF10040"/>
    </source>
</evidence>
<accession>A0A510DXN6</accession>
<dbReference type="GO" id="GO:0004519">
    <property type="term" value="F:endonuclease activity"/>
    <property type="evidence" value="ECO:0007669"/>
    <property type="project" value="UniProtKB-KW"/>
</dbReference>
<dbReference type="AlphaFoldDB" id="A0A510DXN6"/>
<evidence type="ECO:0000256" key="2">
    <source>
        <dbReference type="ARBA" id="ARBA00022759"/>
    </source>
</evidence>
<evidence type="ECO:0000256" key="4">
    <source>
        <dbReference type="ARBA" id="ARBA00023118"/>
    </source>
</evidence>
<dbReference type="Pfam" id="PF17952">
    <property type="entry name" value="Cas6_N"/>
    <property type="match status" value="1"/>
</dbReference>
<dbReference type="Proteomes" id="UP000322983">
    <property type="component" value="Chromosome"/>
</dbReference>
<organism evidence="7 8">
    <name type="scientific">Sulfuracidifex tepidarius</name>
    <dbReference type="NCBI Taxonomy" id="1294262"/>
    <lineage>
        <taxon>Archaea</taxon>
        <taxon>Thermoproteota</taxon>
        <taxon>Thermoprotei</taxon>
        <taxon>Sulfolobales</taxon>
        <taxon>Sulfolobaceae</taxon>
        <taxon>Sulfuracidifex</taxon>
    </lineage>
</organism>
<keyword evidence="3" id="KW-0378">Hydrolase</keyword>
<dbReference type="GO" id="GO:0051607">
    <property type="term" value="P:defense response to virus"/>
    <property type="evidence" value="ECO:0007669"/>
    <property type="project" value="UniProtKB-KW"/>
</dbReference>
<protein>
    <submittedName>
        <fullName evidence="7">CRISPR-associated endoribonuclease Cas6 2</fullName>
    </submittedName>
</protein>
<gene>
    <name evidence="7" type="ORF">IC006_2317</name>
</gene>
<name>A0A510DXN6_9CREN</name>
<dbReference type="GO" id="GO:0016788">
    <property type="term" value="F:hydrolase activity, acting on ester bonds"/>
    <property type="evidence" value="ECO:0007669"/>
    <property type="project" value="InterPro"/>
</dbReference>
<dbReference type="OrthoDB" id="42729at2157"/>
<evidence type="ECO:0000259" key="6">
    <source>
        <dbReference type="Pfam" id="PF17952"/>
    </source>
</evidence>
<feature type="domain" description="Cas6 N-terminal" evidence="6">
    <location>
        <begin position="3"/>
        <end position="108"/>
    </location>
</feature>
<keyword evidence="2" id="KW-0255">Endonuclease</keyword>
<dbReference type="Gene3D" id="3.30.70.1900">
    <property type="match status" value="1"/>
</dbReference>
<dbReference type="InterPro" id="IPR019267">
    <property type="entry name" value="CRISPR-assoc_Cas6_C"/>
</dbReference>
<dbReference type="InterPro" id="IPR010156">
    <property type="entry name" value="CRISPR-assoc_prot_Cas6"/>
</dbReference>
<evidence type="ECO:0000256" key="1">
    <source>
        <dbReference type="ARBA" id="ARBA00022722"/>
    </source>
</evidence>
<evidence type="ECO:0000256" key="3">
    <source>
        <dbReference type="ARBA" id="ARBA00022801"/>
    </source>
</evidence>
<dbReference type="Pfam" id="PF10040">
    <property type="entry name" value="CRISPR_Cas6"/>
    <property type="match status" value="1"/>
</dbReference>
<reference evidence="7 8" key="1">
    <citation type="journal article" date="2020" name="Int. J. Syst. Evol. Microbiol.">
        <title>Sulfuracidifex tepidarius gen. nov., sp. nov. and transfer of Sulfolobus metallicus Huber and Stetter 1992 to the genus Sulfuracidifex as Sulfuracidifex metallicus comb. nov.</title>
        <authorList>
            <person name="Itoh T."/>
            <person name="Miura T."/>
            <person name="Sakai H.D."/>
            <person name="Kato S."/>
            <person name="Ohkuma M."/>
            <person name="Takashina T."/>
        </authorList>
    </citation>
    <scope>NUCLEOTIDE SEQUENCE [LARGE SCALE GENOMIC DNA]</scope>
    <source>
        <strain evidence="7 8">IC-006</strain>
    </source>
</reference>
<keyword evidence="1" id="KW-0540">Nuclease</keyword>
<proteinExistence type="predicted"/>
<dbReference type="GeneID" id="41716047"/>
<feature type="domain" description="CRISPR-associated protein Cas6 C-terminal" evidence="5">
    <location>
        <begin position="123"/>
        <end position="245"/>
    </location>
</feature>
<dbReference type="Gene3D" id="2.40.30.310">
    <property type="match status" value="1"/>
</dbReference>
<dbReference type="RefSeq" id="WP_149528747.1">
    <property type="nucleotide sequence ID" value="NZ_AP018929.1"/>
</dbReference>
<evidence type="ECO:0000313" key="8">
    <source>
        <dbReference type="Proteomes" id="UP000322983"/>
    </source>
</evidence>
<sequence>MIYKYLFNVRVNHDVVIPPFSSKVSRTLLTSVSPLYKEMIESTEPLKPFRVTVLKKSGNPVFKGILKKEETYNFSFTTLREDFSILQNPSLKKELWGAEFQMELSKVEATPNIEPSEKRFFHVRFKTPTLIQPPRPRRTKTNRFILFPYSPFLVKSLWSHWNKYMSHIKVGSYLRVLYSLREVNYEISAVSAEYGSNTIRGFLGWTTFELKAKKGSNLRRGIDVLLQYANYVGVGKSRSIGFGEVEVIPQDLPYKPKDQNTFTQIDKKDNK</sequence>
<evidence type="ECO:0000313" key="7">
    <source>
        <dbReference type="EMBL" id="BBG24983.1"/>
    </source>
</evidence>
<dbReference type="NCBIfam" id="TIGR01877">
    <property type="entry name" value="cas_cas6"/>
    <property type="match status" value="1"/>
</dbReference>
<keyword evidence="8" id="KW-1185">Reference proteome</keyword>
<dbReference type="KEGG" id="step:IC006_2317"/>
<keyword evidence="4" id="KW-0051">Antiviral defense</keyword>